<dbReference type="SUPFAM" id="SSF46785">
    <property type="entry name" value="Winged helix' DNA-binding domain"/>
    <property type="match status" value="1"/>
</dbReference>
<gene>
    <name evidence="18" type="primary">ftsK</name>
    <name evidence="18" type="ORF">BV82_1255</name>
</gene>
<feature type="domain" description="FtsK" evidence="17">
    <location>
        <begin position="442"/>
        <end position="654"/>
    </location>
</feature>
<proteinExistence type="inferred from homology"/>
<dbReference type="InterPro" id="IPR036388">
    <property type="entry name" value="WH-like_DNA-bd_sf"/>
</dbReference>
<dbReference type="InterPro" id="IPR002543">
    <property type="entry name" value="FtsK_dom"/>
</dbReference>
<feature type="binding site" evidence="15">
    <location>
        <begin position="459"/>
        <end position="466"/>
    </location>
    <ligand>
        <name>ATP</name>
        <dbReference type="ChEBI" id="CHEBI:30616"/>
    </ligand>
</feature>
<dbReference type="PANTHER" id="PTHR22683">
    <property type="entry name" value="SPORULATION PROTEIN RELATED"/>
    <property type="match status" value="1"/>
</dbReference>
<comment type="similarity">
    <text evidence="2">Belongs to the FtsK/SpoIIIE/SftA family.</text>
</comment>
<comment type="subcellular location">
    <subcellularLocation>
        <location evidence="1">Cell membrane</location>
        <topology evidence="1">Multi-pass membrane protein</topology>
    </subcellularLocation>
</comment>
<evidence type="ECO:0000256" key="1">
    <source>
        <dbReference type="ARBA" id="ARBA00004651"/>
    </source>
</evidence>
<evidence type="ECO:0000256" key="11">
    <source>
        <dbReference type="ARBA" id="ARBA00023125"/>
    </source>
</evidence>
<evidence type="ECO:0000256" key="12">
    <source>
        <dbReference type="ARBA" id="ARBA00023136"/>
    </source>
</evidence>
<accession>A0AAP0SLL3</accession>
<dbReference type="GO" id="GO:0003677">
    <property type="term" value="F:DNA binding"/>
    <property type="evidence" value="ECO:0007669"/>
    <property type="project" value="UniProtKB-KW"/>
</dbReference>
<feature type="transmembrane region" description="Helical" evidence="16">
    <location>
        <begin position="114"/>
        <end position="136"/>
    </location>
</feature>
<dbReference type="GO" id="GO:0007059">
    <property type="term" value="P:chromosome segregation"/>
    <property type="evidence" value="ECO:0007669"/>
    <property type="project" value="UniProtKB-KW"/>
</dbReference>
<dbReference type="Proteomes" id="UP000027121">
    <property type="component" value="Chromosome"/>
</dbReference>
<evidence type="ECO:0000256" key="15">
    <source>
        <dbReference type="PROSITE-ProRule" id="PRU00289"/>
    </source>
</evidence>
<keyword evidence="11" id="KW-0238">DNA-binding</keyword>
<dbReference type="Pfam" id="PF13491">
    <property type="entry name" value="FtsK_4TM"/>
    <property type="match status" value="1"/>
</dbReference>
<reference evidence="18 19" key="1">
    <citation type="journal article" date="2014" name="Genome Announc.">
        <title>Genome Sequence of Pseudomonas sp. Strain P482, a Tomato Rhizosphere Isolate with Broad-Spectrum Antimicrobial Activity.</title>
        <authorList>
            <person name="Krzyzanowska D.M."/>
            <person name="Ossowicki A."/>
            <person name="Jafra S."/>
        </authorList>
    </citation>
    <scope>NUCLEOTIDE SEQUENCE [LARGE SCALE GENOMIC DNA]</scope>
    <source>
        <strain evidence="18 19">P482</strain>
    </source>
</reference>
<keyword evidence="8" id="KW-0159">Chromosome partition</keyword>
<evidence type="ECO:0000256" key="9">
    <source>
        <dbReference type="ARBA" id="ARBA00022840"/>
    </source>
</evidence>
<keyword evidence="4" id="KW-1003">Cell membrane</keyword>
<organism evidence="18 19">
    <name type="scientific">Pseudomonas donghuensis</name>
    <dbReference type="NCBI Taxonomy" id="1163398"/>
    <lineage>
        <taxon>Bacteria</taxon>
        <taxon>Pseudomonadati</taxon>
        <taxon>Pseudomonadota</taxon>
        <taxon>Gammaproteobacteria</taxon>
        <taxon>Pseudomonadales</taxon>
        <taxon>Pseudomonadaceae</taxon>
        <taxon>Pseudomonas</taxon>
    </lineage>
</organism>
<dbReference type="FunFam" id="3.40.50.300:FF:000209">
    <property type="entry name" value="Cell division protein FtsK"/>
    <property type="match status" value="1"/>
</dbReference>
<keyword evidence="10 16" id="KW-1133">Transmembrane helix</keyword>
<evidence type="ECO:0000256" key="14">
    <source>
        <dbReference type="ARBA" id="ARBA00024784"/>
    </source>
</evidence>
<dbReference type="EMBL" id="CP071706">
    <property type="protein sequence ID" value="KDO00802.2"/>
    <property type="molecule type" value="Genomic_DNA"/>
</dbReference>
<dbReference type="InterPro" id="IPR018541">
    <property type="entry name" value="Ftsk_gamma"/>
</dbReference>
<evidence type="ECO:0000256" key="10">
    <source>
        <dbReference type="ARBA" id="ARBA00022989"/>
    </source>
</evidence>
<dbReference type="PROSITE" id="PS50901">
    <property type="entry name" value="FTSK"/>
    <property type="match status" value="1"/>
</dbReference>
<dbReference type="Gene3D" id="3.30.980.40">
    <property type="match status" value="1"/>
</dbReference>
<dbReference type="InterPro" id="IPR050206">
    <property type="entry name" value="FtsK/SpoIIIE/SftA"/>
</dbReference>
<feature type="transmembrane region" description="Helical" evidence="16">
    <location>
        <begin position="27"/>
        <end position="46"/>
    </location>
</feature>
<keyword evidence="12 16" id="KW-0472">Membrane</keyword>
<keyword evidence="19" id="KW-1185">Reference proteome</keyword>
<dbReference type="Gene3D" id="3.40.50.300">
    <property type="entry name" value="P-loop containing nucleotide triphosphate hydrolases"/>
    <property type="match status" value="1"/>
</dbReference>
<evidence type="ECO:0000313" key="19">
    <source>
        <dbReference type="Proteomes" id="UP000027121"/>
    </source>
</evidence>
<dbReference type="KEGG" id="pdw:BV82_1255"/>
<evidence type="ECO:0000256" key="5">
    <source>
        <dbReference type="ARBA" id="ARBA00022618"/>
    </source>
</evidence>
<dbReference type="GeneID" id="98282627"/>
<name>A0AAP0SLL3_9PSED</name>
<evidence type="ECO:0000256" key="16">
    <source>
        <dbReference type="SAM" id="Phobius"/>
    </source>
</evidence>
<dbReference type="InterPro" id="IPR025199">
    <property type="entry name" value="FtsK_4TM"/>
</dbReference>
<feature type="transmembrane region" description="Helical" evidence="16">
    <location>
        <begin position="169"/>
        <end position="188"/>
    </location>
</feature>
<evidence type="ECO:0000256" key="2">
    <source>
        <dbReference type="ARBA" id="ARBA00006474"/>
    </source>
</evidence>
<keyword evidence="13" id="KW-0131">Cell cycle</keyword>
<evidence type="ECO:0000256" key="8">
    <source>
        <dbReference type="ARBA" id="ARBA00022829"/>
    </source>
</evidence>
<dbReference type="AlphaFoldDB" id="A0AAP0SLL3"/>
<dbReference type="InterPro" id="IPR027417">
    <property type="entry name" value="P-loop_NTPase"/>
</dbReference>
<dbReference type="PANTHER" id="PTHR22683:SF41">
    <property type="entry name" value="DNA TRANSLOCASE FTSK"/>
    <property type="match status" value="1"/>
</dbReference>
<keyword evidence="6 16" id="KW-0812">Transmembrane</keyword>
<keyword evidence="5" id="KW-0132">Cell division</keyword>
<evidence type="ECO:0000256" key="7">
    <source>
        <dbReference type="ARBA" id="ARBA00022741"/>
    </source>
</evidence>
<dbReference type="RefSeq" id="WP_026001533.1">
    <property type="nucleotide sequence ID" value="NZ_CATKPL010000044.1"/>
</dbReference>
<dbReference type="SUPFAM" id="SSF52540">
    <property type="entry name" value="P-loop containing nucleoside triphosphate hydrolases"/>
    <property type="match status" value="1"/>
</dbReference>
<evidence type="ECO:0000259" key="17">
    <source>
        <dbReference type="PROSITE" id="PS50901"/>
    </source>
</evidence>
<dbReference type="InterPro" id="IPR041027">
    <property type="entry name" value="FtsK_alpha"/>
</dbReference>
<dbReference type="FunFam" id="3.30.980.40:FF:000001">
    <property type="entry name" value="DNA translocase FtsK"/>
    <property type="match status" value="1"/>
</dbReference>
<evidence type="ECO:0000256" key="4">
    <source>
        <dbReference type="ARBA" id="ARBA00022475"/>
    </source>
</evidence>
<dbReference type="GO" id="GO:0005524">
    <property type="term" value="F:ATP binding"/>
    <property type="evidence" value="ECO:0007669"/>
    <property type="project" value="UniProtKB-UniRule"/>
</dbReference>
<keyword evidence="9 15" id="KW-0067">ATP-binding</keyword>
<dbReference type="GO" id="GO:0051301">
    <property type="term" value="P:cell division"/>
    <property type="evidence" value="ECO:0007669"/>
    <property type="project" value="UniProtKB-KW"/>
</dbReference>
<dbReference type="Pfam" id="PF09397">
    <property type="entry name" value="FtsK_gamma"/>
    <property type="match status" value="1"/>
</dbReference>
<comment type="function">
    <text evidence="14">Essential cell division protein that coordinates cell division and chromosome segregation. The N-terminus is involved in assembly of the cell-division machinery. The C-terminus functions as a DNA motor that moves dsDNA in an ATP-dependent manner towards the dif recombination site, which is located within the replication terminus region. Translocation stops specifically at Xer-dif sites, where FtsK interacts with the Xer recombinase, allowing activation of chromosome unlinking by recombination. FtsK orienting polar sequences (KOPS) guide the direction of DNA translocation. FtsK can remove proteins from DNA as it translocates, but translocation stops specifically at XerCD-dif site, thereby preventing removal of XerC and XerD from dif.</text>
</comment>
<dbReference type="SMART" id="SM00843">
    <property type="entry name" value="Ftsk_gamma"/>
    <property type="match status" value="1"/>
</dbReference>
<dbReference type="Pfam" id="PF01580">
    <property type="entry name" value="FtsK_SpoIIIE"/>
    <property type="match status" value="1"/>
</dbReference>
<evidence type="ECO:0000256" key="6">
    <source>
        <dbReference type="ARBA" id="ARBA00022692"/>
    </source>
</evidence>
<evidence type="ECO:0000256" key="3">
    <source>
        <dbReference type="ARBA" id="ARBA00020887"/>
    </source>
</evidence>
<protein>
    <recommendedName>
        <fullName evidence="3">DNA translocase FtsK</fullName>
    </recommendedName>
</protein>
<dbReference type="Gene3D" id="1.10.10.10">
    <property type="entry name" value="Winged helix-like DNA-binding domain superfamily/Winged helix DNA-binding domain"/>
    <property type="match status" value="1"/>
</dbReference>
<dbReference type="InterPro" id="IPR036390">
    <property type="entry name" value="WH_DNA-bd_sf"/>
</dbReference>
<dbReference type="CDD" id="cd01127">
    <property type="entry name" value="TrwB_TraG_TraD_VirD4"/>
    <property type="match status" value="1"/>
</dbReference>
<dbReference type="Pfam" id="PF17854">
    <property type="entry name" value="FtsK_alpha"/>
    <property type="match status" value="1"/>
</dbReference>
<sequence>MKKSTATPSPLPVPLWRQQLHYRLKEGALIAVGALCLYLWMALLTYDQADPGFSHTSNVEQVQNAAGRAGAYFADILFMVLGYFAYIFPLLLAIKTWQIFRERHQPWQWSGWLFSWRLIGLVFLVLSGAALAHIHFHSAASLPASAGGALGESLGDLAKNALNVQGSTLMFIALFLFGLTVFTDLSWFKVMDVTGKITLDLFELFQGAANRWWEARNERKRLVAQLREVDDQVHEVVAPVAPDRREQAKAKERIIERDQALSKHVAERVQQPAPVIMPAPAKAPEPSKRVQKEKQAPLFVDSAIEGTLPPISILDPAEKKQVNYSPESLAGVGHLLEIKLKEFGVEVSVDSIHPGPVITRYEIQPAAGVKVSRIANLAKDLARSLAVTSVRVVEVIPGKTTVGIEIPNEDRQIVRFSEVLSSPQYDEAKSPVTMALGHDIGGKPVITDLAKMPHLLVAGTTGSGKSVGVNAMILSILFKSGPEDAKLIMIDPKMLELSIYEGIPHLLCPVVTDMKDAANALRWSVAEMERRYKLMAAMGVRNLAGFNRKVKDAEEAGEPIYDPMFKRESMDDVPPLLKTLPTIVVIVDEFADMMMIVGKKVEELIARIAQKARAAGIHLILATQRPSVDVITGLIKANIPTRMAFQVSSKIDSRTIIDQGGAEQLLGHGDMLYMPPGTSLPIRVHGAFVSDDEVHRVVEAWKLRGAPDYNDDILSGVEEAGSGFDGGGGGGDGDDAETDALYDEAVQFVLESRRASISAVQRKLKIGYNRAARMIEAMEMAGVVTAMNTNGSREVIAPGPSRD</sequence>
<evidence type="ECO:0000313" key="18">
    <source>
        <dbReference type="EMBL" id="KDO00802.2"/>
    </source>
</evidence>
<evidence type="ECO:0000256" key="13">
    <source>
        <dbReference type="ARBA" id="ARBA00023306"/>
    </source>
</evidence>
<feature type="transmembrane region" description="Helical" evidence="16">
    <location>
        <begin position="72"/>
        <end position="94"/>
    </location>
</feature>
<reference evidence="18 19" key="2">
    <citation type="journal article" date="2016" name="Front. Microbiol.">
        <title>When Genome-Based Approach Meets the 'Old but Good': Revealing Genes Involved in the Antibacterial Activity of Pseudomonas sp. P482 against Soft Rot Pathogens.</title>
        <authorList>
            <person name="Krzyzanowska D.M."/>
            <person name="Ossowicki A."/>
            <person name="Rajewska M."/>
            <person name="Maciag T."/>
            <person name="Jablonska M."/>
            <person name="Obuchowski M."/>
            <person name="Heeb S."/>
            <person name="Jafra S."/>
        </authorList>
    </citation>
    <scope>NUCLEOTIDE SEQUENCE [LARGE SCALE GENOMIC DNA]</scope>
    <source>
        <strain evidence="18 19">P482</strain>
    </source>
</reference>
<keyword evidence="7 15" id="KW-0547">Nucleotide-binding</keyword>
<dbReference type="GO" id="GO:0005886">
    <property type="term" value="C:plasma membrane"/>
    <property type="evidence" value="ECO:0007669"/>
    <property type="project" value="UniProtKB-SubCell"/>
</dbReference>